<comment type="caution">
    <text evidence="3">The sequence shown here is derived from an EMBL/GenBank/DDBJ whole genome shotgun (WGS) entry which is preliminary data.</text>
</comment>
<keyword evidence="1" id="KW-0813">Transport</keyword>
<dbReference type="Proteomes" id="UP000282125">
    <property type="component" value="Unassembled WGS sequence"/>
</dbReference>
<comment type="similarity">
    <text evidence="1">Belongs to the bacterial AtpI family.</text>
</comment>
<dbReference type="OrthoDB" id="15401at2"/>
<reference evidence="3 4" key="1">
    <citation type="submission" date="2018-11" db="EMBL/GenBank/DDBJ databases">
        <title>Gemmobacter sp. nov., YIM 102744-1 draft genome.</title>
        <authorList>
            <person name="Li G."/>
            <person name="Jiang Y."/>
        </authorList>
    </citation>
    <scope>NUCLEOTIDE SEQUENCE [LARGE SCALE GENOMIC DNA]</scope>
    <source>
        <strain evidence="3 4">YIM 102744-1</strain>
    </source>
</reference>
<sequence length="108" mass="11462">MSHDPDPERLKALEERLEALKGREKKVSGGMGGVGGGEMAWRMVLELVTGMGLGLGLGYGLDSLFGTKPVLMIVFVLLGFAAGIRTMLRTASELGKKAGGNPDNEMRD</sequence>
<organism evidence="3 4">
    <name type="scientific">Falsigemmobacter faecalis</name>
    <dbReference type="NCBI Taxonomy" id="2488730"/>
    <lineage>
        <taxon>Bacteria</taxon>
        <taxon>Pseudomonadati</taxon>
        <taxon>Pseudomonadota</taxon>
        <taxon>Alphaproteobacteria</taxon>
        <taxon>Rhodobacterales</taxon>
        <taxon>Paracoccaceae</taxon>
        <taxon>Falsigemmobacter</taxon>
    </lineage>
</organism>
<keyword evidence="2" id="KW-1133">Transmembrane helix</keyword>
<evidence type="ECO:0000313" key="4">
    <source>
        <dbReference type="Proteomes" id="UP000282125"/>
    </source>
</evidence>
<dbReference type="EMBL" id="RRAZ01000015">
    <property type="protein sequence ID" value="RRH73934.1"/>
    <property type="molecule type" value="Genomic_DNA"/>
</dbReference>
<comment type="function">
    <text evidence="1">A possible function for this protein is to guide the assembly of the membrane sector of the ATPase enzyme complex.</text>
</comment>
<evidence type="ECO:0000256" key="1">
    <source>
        <dbReference type="PIRNR" id="PIRNR032126"/>
    </source>
</evidence>
<evidence type="ECO:0000313" key="3">
    <source>
        <dbReference type="EMBL" id="RRH73934.1"/>
    </source>
</evidence>
<keyword evidence="2" id="KW-0812">Transmembrane</keyword>
<dbReference type="GO" id="GO:0045259">
    <property type="term" value="C:proton-transporting ATP synthase complex"/>
    <property type="evidence" value="ECO:0007669"/>
    <property type="project" value="UniProtKB-UniRule"/>
</dbReference>
<dbReference type="InterPro" id="IPR032820">
    <property type="entry name" value="ATPase_put"/>
</dbReference>
<name>A0A3P3DJC7_9RHOB</name>
<keyword evidence="1 2" id="KW-0472">Membrane</keyword>
<keyword evidence="4" id="KW-1185">Reference proteome</keyword>
<dbReference type="AlphaFoldDB" id="A0A3P3DJC7"/>
<keyword evidence="1" id="KW-0375">Hydrogen ion transport</keyword>
<accession>A0A3P3DJC7</accession>
<proteinExistence type="inferred from homology"/>
<evidence type="ECO:0000256" key="2">
    <source>
        <dbReference type="SAM" id="Phobius"/>
    </source>
</evidence>
<gene>
    <name evidence="3" type="ORF">EG244_11640</name>
</gene>
<dbReference type="RefSeq" id="WP_124965169.1">
    <property type="nucleotide sequence ID" value="NZ_RRAZ01000015.1"/>
</dbReference>
<feature type="transmembrane region" description="Helical" evidence="2">
    <location>
        <begin position="39"/>
        <end position="58"/>
    </location>
</feature>
<dbReference type="GO" id="GO:1902600">
    <property type="term" value="P:proton transmembrane transport"/>
    <property type="evidence" value="ECO:0007669"/>
    <property type="project" value="UniProtKB-KW"/>
</dbReference>
<dbReference type="PIRSF" id="PIRSF032126">
    <property type="entry name" value="F0F1_ATP_synthase_subunit_I"/>
    <property type="match status" value="1"/>
</dbReference>
<dbReference type="InterPro" id="IPR016989">
    <property type="entry name" value="Atp1_alphaprobac"/>
</dbReference>
<keyword evidence="1" id="KW-0406">Ion transport</keyword>
<protein>
    <recommendedName>
        <fullName evidence="1">ATP synthase protein I</fullName>
    </recommendedName>
</protein>
<feature type="transmembrane region" description="Helical" evidence="2">
    <location>
        <begin position="70"/>
        <end position="88"/>
    </location>
</feature>
<dbReference type="Pfam" id="PF09527">
    <property type="entry name" value="ATPase_gene1"/>
    <property type="match status" value="1"/>
</dbReference>